<sequence>MDATALPRLQTETVWASIPLCWLLIGATAVGRSRVMDLALPTASKSARTCGRISKGRQARPLLFLVESRMQRRT</sequence>
<accession>A0A545URL0</accession>
<keyword evidence="2" id="KW-1185">Reference proteome</keyword>
<reference evidence="1 2" key="1">
    <citation type="journal article" date="2019" name="Appl. Microbiol. Biotechnol.">
        <title>Genome sequence of Isaria javanica and comparative genome analysis insights into family S53 peptidase evolution in fungal entomopathogens.</title>
        <authorList>
            <person name="Lin R."/>
            <person name="Zhang X."/>
            <person name="Xin B."/>
            <person name="Zou M."/>
            <person name="Gao Y."/>
            <person name="Qin F."/>
            <person name="Hu Q."/>
            <person name="Xie B."/>
            <person name="Cheng X."/>
        </authorList>
    </citation>
    <scope>NUCLEOTIDE SEQUENCE [LARGE SCALE GENOMIC DNA]</scope>
    <source>
        <strain evidence="1 2">IJ1G</strain>
    </source>
</reference>
<evidence type="ECO:0000313" key="2">
    <source>
        <dbReference type="Proteomes" id="UP000315783"/>
    </source>
</evidence>
<gene>
    <name evidence="1" type="ORF">IF1G_09179</name>
</gene>
<name>A0A545URL0_9HYPO</name>
<dbReference type="AlphaFoldDB" id="A0A545URL0"/>
<organism evidence="1 2">
    <name type="scientific">Cordyceps javanica</name>
    <dbReference type="NCBI Taxonomy" id="43265"/>
    <lineage>
        <taxon>Eukaryota</taxon>
        <taxon>Fungi</taxon>
        <taxon>Dikarya</taxon>
        <taxon>Ascomycota</taxon>
        <taxon>Pezizomycotina</taxon>
        <taxon>Sordariomycetes</taxon>
        <taxon>Hypocreomycetidae</taxon>
        <taxon>Hypocreales</taxon>
        <taxon>Cordycipitaceae</taxon>
        <taxon>Cordyceps</taxon>
    </lineage>
</organism>
<proteinExistence type="predicted"/>
<evidence type="ECO:0000313" key="1">
    <source>
        <dbReference type="EMBL" id="TQV92107.1"/>
    </source>
</evidence>
<dbReference type="EMBL" id="SPUK01000016">
    <property type="protein sequence ID" value="TQV92107.1"/>
    <property type="molecule type" value="Genomic_DNA"/>
</dbReference>
<comment type="caution">
    <text evidence="1">The sequence shown here is derived from an EMBL/GenBank/DDBJ whole genome shotgun (WGS) entry which is preliminary data.</text>
</comment>
<dbReference type="Proteomes" id="UP000315783">
    <property type="component" value="Unassembled WGS sequence"/>
</dbReference>
<protein>
    <submittedName>
        <fullName evidence="1">Uncharacterized protein</fullName>
    </submittedName>
</protein>